<dbReference type="InterPro" id="IPR006584">
    <property type="entry name" value="Cellulose-bd_IV"/>
</dbReference>
<dbReference type="Gene3D" id="3.20.20.80">
    <property type="entry name" value="Glycosidases"/>
    <property type="match status" value="1"/>
</dbReference>
<dbReference type="PROSITE" id="PS51175">
    <property type="entry name" value="CBM6"/>
    <property type="match status" value="1"/>
</dbReference>
<feature type="domain" description="CBM6" evidence="5">
    <location>
        <begin position="432"/>
        <end position="582"/>
    </location>
</feature>
<evidence type="ECO:0000256" key="2">
    <source>
        <dbReference type="ARBA" id="ARBA00022801"/>
    </source>
</evidence>
<evidence type="ECO:0000256" key="4">
    <source>
        <dbReference type="RuleBase" id="RU361153"/>
    </source>
</evidence>
<dbReference type="SUPFAM" id="SSF51445">
    <property type="entry name" value="(Trans)glycosidases"/>
    <property type="match status" value="1"/>
</dbReference>
<evidence type="ECO:0000256" key="3">
    <source>
        <dbReference type="ARBA" id="ARBA00023295"/>
    </source>
</evidence>
<dbReference type="SUPFAM" id="SSF49785">
    <property type="entry name" value="Galactose-binding domain-like"/>
    <property type="match status" value="1"/>
</dbReference>
<dbReference type="GO" id="GO:0030246">
    <property type="term" value="F:carbohydrate binding"/>
    <property type="evidence" value="ECO:0007669"/>
    <property type="project" value="InterPro"/>
</dbReference>
<proteinExistence type="inferred from homology"/>
<dbReference type="Pfam" id="PF03422">
    <property type="entry name" value="CBM_6"/>
    <property type="match status" value="1"/>
</dbReference>
<dbReference type="InterPro" id="IPR008979">
    <property type="entry name" value="Galactose-bd-like_sf"/>
</dbReference>
<dbReference type="PANTHER" id="PTHR31297">
    <property type="entry name" value="GLUCAN ENDO-1,6-BETA-GLUCOSIDASE B"/>
    <property type="match status" value="1"/>
</dbReference>
<comment type="caution">
    <text evidence="6">The sequence shown here is derived from an EMBL/GenBank/DDBJ whole genome shotgun (WGS) entry which is preliminary data.</text>
</comment>
<dbReference type="GO" id="GO:0009986">
    <property type="term" value="C:cell surface"/>
    <property type="evidence" value="ECO:0007669"/>
    <property type="project" value="TreeGrafter"/>
</dbReference>
<dbReference type="CDD" id="cd04080">
    <property type="entry name" value="CBM6_cellulase-like"/>
    <property type="match status" value="1"/>
</dbReference>
<dbReference type="GO" id="GO:0008422">
    <property type="term" value="F:beta-glucosidase activity"/>
    <property type="evidence" value="ECO:0007669"/>
    <property type="project" value="TreeGrafter"/>
</dbReference>
<evidence type="ECO:0000313" key="6">
    <source>
        <dbReference type="EMBL" id="MVN22806.1"/>
    </source>
</evidence>
<evidence type="ECO:0000259" key="5">
    <source>
        <dbReference type="PROSITE" id="PS51175"/>
    </source>
</evidence>
<dbReference type="AlphaFoldDB" id="A0A7K1SZR8"/>
<dbReference type="Pfam" id="PF00150">
    <property type="entry name" value="Cellulase"/>
    <property type="match status" value="1"/>
</dbReference>
<protein>
    <submittedName>
        <fullName evidence="6">Cellulase family glycosylhydrolase</fullName>
    </submittedName>
</protein>
<keyword evidence="1" id="KW-0732">Signal</keyword>
<dbReference type="GO" id="GO:0009251">
    <property type="term" value="P:glucan catabolic process"/>
    <property type="evidence" value="ECO:0007669"/>
    <property type="project" value="TreeGrafter"/>
</dbReference>
<evidence type="ECO:0000313" key="7">
    <source>
        <dbReference type="Proteomes" id="UP000462014"/>
    </source>
</evidence>
<dbReference type="Gene3D" id="2.60.120.260">
    <property type="entry name" value="Galactose-binding domain-like"/>
    <property type="match status" value="1"/>
</dbReference>
<dbReference type="InterPro" id="IPR050386">
    <property type="entry name" value="Glycosyl_hydrolase_5"/>
</dbReference>
<organism evidence="6 7">
    <name type="scientific">Mucilaginibacter arboris</name>
    <dbReference type="NCBI Taxonomy" id="2682090"/>
    <lineage>
        <taxon>Bacteria</taxon>
        <taxon>Pseudomonadati</taxon>
        <taxon>Bacteroidota</taxon>
        <taxon>Sphingobacteriia</taxon>
        <taxon>Sphingobacteriales</taxon>
        <taxon>Sphingobacteriaceae</taxon>
        <taxon>Mucilaginibacter</taxon>
    </lineage>
</organism>
<dbReference type="InterPro" id="IPR017853">
    <property type="entry name" value="GH"/>
</dbReference>
<reference evidence="6 7" key="1">
    <citation type="submission" date="2019-12" db="EMBL/GenBank/DDBJ databases">
        <title>Mucilaginibacter sp. HMF7410 genome sequencing and assembly.</title>
        <authorList>
            <person name="Kang H."/>
            <person name="Cha I."/>
            <person name="Kim H."/>
            <person name="Joh K."/>
        </authorList>
    </citation>
    <scope>NUCLEOTIDE SEQUENCE [LARGE SCALE GENOMIC DNA]</scope>
    <source>
        <strain evidence="6 7">HMF7410</strain>
    </source>
</reference>
<keyword evidence="7" id="KW-1185">Reference proteome</keyword>
<evidence type="ECO:0000256" key="1">
    <source>
        <dbReference type="ARBA" id="ARBA00022729"/>
    </source>
</evidence>
<dbReference type="Proteomes" id="UP000462014">
    <property type="component" value="Unassembled WGS sequence"/>
</dbReference>
<dbReference type="InterPro" id="IPR001547">
    <property type="entry name" value="Glyco_hydro_5"/>
</dbReference>
<keyword evidence="3 4" id="KW-0326">Glycosidase</keyword>
<dbReference type="SMART" id="SM00606">
    <property type="entry name" value="CBD_IV"/>
    <property type="match status" value="1"/>
</dbReference>
<dbReference type="PANTHER" id="PTHR31297:SF13">
    <property type="entry name" value="PUTATIVE-RELATED"/>
    <property type="match status" value="1"/>
</dbReference>
<dbReference type="InterPro" id="IPR005084">
    <property type="entry name" value="CBM6"/>
</dbReference>
<accession>A0A7K1SZR8</accession>
<sequence length="584" mass="66329">MHQQIIVHSKNIIISLILLLSVPAYSQGFLKANGRLIVDSKGNKVILRGMGLGGWMLQEGYMFRLANMGQQYKIKSCIEEVAGPEYASKFYESWLTNHTRKIDVDSMAAWGFNSIRLPMHYQLFTLPVDLEPVAGQNTWLEKGFTLTDSLLKWCKANKMYLILDLHAAPGGQGNDLPISDRDPSKPSLWESKANQQKMIALWKKLAQRYANEPAIAGYDIINEPNWGFEKPEDKRGTEETKNEPLRQLMMDITKAIREVDKNHIVIIEGNGFGNNYRGIFPLWDQNMVLSFHKYGNFNNPSAIQNFLNLSQQYQVPLWMGESGENSNTWFTEAIRLAESNNIGWCWWQLKKIGINNPLEIKLTPSYQKLLDYWNGKSSKLPKNQAIAALDEFLDNIKLENTIYHKDVTDAMFRQINTQATLPFNRNIIGGNTTINAIDYDLGGQRSAYFDKDTASYQYTPGVKTIGNRGHAYRNDGVDIQADDNNYYVFSIEDGEWLQYTINVNSKGTYTVRFIVSSDAGKGTFSLILNNNRLPDSVAVTGSRGAKNWSTFELKNIKLPKGNNKIRVYADEGGFNLKAITFIKN</sequence>
<gene>
    <name evidence="6" type="ORF">GO621_14860</name>
</gene>
<dbReference type="EMBL" id="WPIK01000014">
    <property type="protein sequence ID" value="MVN22806.1"/>
    <property type="molecule type" value="Genomic_DNA"/>
</dbReference>
<comment type="similarity">
    <text evidence="4">Belongs to the glycosyl hydrolase 5 (cellulase A) family.</text>
</comment>
<dbReference type="GO" id="GO:0005576">
    <property type="term" value="C:extracellular region"/>
    <property type="evidence" value="ECO:0007669"/>
    <property type="project" value="TreeGrafter"/>
</dbReference>
<keyword evidence="2 4" id="KW-0378">Hydrolase</keyword>
<name>A0A7K1SZR8_9SPHI</name>